<reference evidence="2 3" key="1">
    <citation type="journal article" date="2018" name="Mol. Biol. Evol.">
        <title>Broad Genomic Sampling Reveals a Smut Pathogenic Ancestry of the Fungal Clade Ustilaginomycotina.</title>
        <authorList>
            <person name="Kijpornyongpan T."/>
            <person name="Mondo S.J."/>
            <person name="Barry K."/>
            <person name="Sandor L."/>
            <person name="Lee J."/>
            <person name="Lipzen A."/>
            <person name="Pangilinan J."/>
            <person name="LaButti K."/>
            <person name="Hainaut M."/>
            <person name="Henrissat B."/>
            <person name="Grigoriev I.V."/>
            <person name="Spatafora J.W."/>
            <person name="Aime M.C."/>
        </authorList>
    </citation>
    <scope>NUCLEOTIDE SEQUENCE [LARGE SCALE GENOMIC DNA]</scope>
    <source>
        <strain evidence="2 3">MCA 5214</strain>
    </source>
</reference>
<feature type="compositionally biased region" description="Basic and acidic residues" evidence="1">
    <location>
        <begin position="528"/>
        <end position="547"/>
    </location>
</feature>
<evidence type="ECO:0000313" key="3">
    <source>
        <dbReference type="Proteomes" id="UP000245884"/>
    </source>
</evidence>
<dbReference type="EMBL" id="KZ819664">
    <property type="protein sequence ID" value="PWN29197.1"/>
    <property type="molecule type" value="Genomic_DNA"/>
</dbReference>
<dbReference type="Proteomes" id="UP000245884">
    <property type="component" value="Unassembled WGS sequence"/>
</dbReference>
<dbReference type="PANTHER" id="PTHR35560:SF3">
    <property type="entry name" value="PEPTIDASE S9 PROLYL OLIGOPEPTIDASE CATALYTIC DOMAIN-CONTAINING PROTEIN"/>
    <property type="match status" value="1"/>
</dbReference>
<dbReference type="Gene3D" id="3.40.50.1820">
    <property type="entry name" value="alpha/beta hydrolase"/>
    <property type="match status" value="1"/>
</dbReference>
<feature type="compositionally biased region" description="Basic residues" evidence="1">
    <location>
        <begin position="454"/>
        <end position="480"/>
    </location>
</feature>
<evidence type="ECO:0000313" key="2">
    <source>
        <dbReference type="EMBL" id="PWN29197.1"/>
    </source>
</evidence>
<keyword evidence="3" id="KW-1185">Reference proteome</keyword>
<proteinExistence type="predicted"/>
<gene>
    <name evidence="2" type="ORF">BDZ90DRAFT_231183</name>
</gene>
<feature type="compositionally biased region" description="Basic and acidic residues" evidence="1">
    <location>
        <begin position="386"/>
        <end position="412"/>
    </location>
</feature>
<evidence type="ECO:0000256" key="1">
    <source>
        <dbReference type="SAM" id="MobiDB-lite"/>
    </source>
</evidence>
<feature type="region of interest" description="Disordered" evidence="1">
    <location>
        <begin position="376"/>
        <end position="568"/>
    </location>
</feature>
<name>A0A316UV68_9BASI</name>
<organism evidence="2 3">
    <name type="scientific">Jaminaea rosea</name>
    <dbReference type="NCBI Taxonomy" id="1569628"/>
    <lineage>
        <taxon>Eukaryota</taxon>
        <taxon>Fungi</taxon>
        <taxon>Dikarya</taxon>
        <taxon>Basidiomycota</taxon>
        <taxon>Ustilaginomycotina</taxon>
        <taxon>Exobasidiomycetes</taxon>
        <taxon>Microstromatales</taxon>
        <taxon>Microstromatales incertae sedis</taxon>
        <taxon>Jaminaea</taxon>
    </lineage>
</organism>
<dbReference type="RefSeq" id="XP_025363809.1">
    <property type="nucleotide sequence ID" value="XM_025505754.1"/>
</dbReference>
<sequence length="601" mass="65393">MFPTTRAAAGGRHFITIAALPISIILFLVLALSSVAHSDLIPTRRSASHHHRLLGPRDAYAVQRLPSGKGVGPHVTSLNRPAGAEGRNLPVPGHPGTEVFTWYSKTPHDESDARDAFIIIHGVKRNADLYWKILNNAFAKGRDANFPGADEDSIRVAPLFFSAERDADVVNSTTLGWAEPNAWIGGDGSTNPPNSDVSVFTVLDGLMQRFADQEAYPKLERLTFVAHGGGAQVLQRYAVLGQDPPSESSLKVRYVIGDPSTMLYFTRDRPVPVDTSDQGCPAFNDFRYGLDAYSAPYAITPPLAPGSLFQRYMSRDVRYLIGSNDTRTDKGDQLCGGHAAGGTARRDRSYNYWSYLHLLAGKTPVPDYPGWYPSLDAGKKGPSPDVIKDIASKVGDSKKSTGDDDEDGSKGEKSKKRKKTSHQQNKDDDDEGKGVKNASPRVGKKTSKQESKKIHAAAAKHHQKHNNSKNHTSHKGKQAHKAKDSKSRKSKANHHNDSNGKRDEDEDVDDVGDDLDLLDEDFNGVHIVDGEELQKDGEESHLSARSDDEADASKYPASDPVDRAGMTGSPFNHRLWHVAGAGHSASEVLGSPEGQEAMFGN</sequence>
<protein>
    <recommendedName>
        <fullName evidence="4">Alpha/beta-hydrolase</fullName>
    </recommendedName>
</protein>
<evidence type="ECO:0008006" key="4">
    <source>
        <dbReference type="Google" id="ProtNLM"/>
    </source>
</evidence>
<accession>A0A316UV68</accession>
<dbReference type="OrthoDB" id="5985073at2759"/>
<feature type="compositionally biased region" description="Acidic residues" evidence="1">
    <location>
        <begin position="504"/>
        <end position="522"/>
    </location>
</feature>
<dbReference type="AlphaFoldDB" id="A0A316UV68"/>
<feature type="compositionally biased region" description="Basic and acidic residues" evidence="1">
    <location>
        <begin position="494"/>
        <end position="503"/>
    </location>
</feature>
<dbReference type="GeneID" id="37027577"/>
<dbReference type="PANTHER" id="PTHR35560">
    <property type="entry name" value="BLL0132 PROTEIN"/>
    <property type="match status" value="1"/>
</dbReference>
<dbReference type="InterPro" id="IPR029058">
    <property type="entry name" value="AB_hydrolase_fold"/>
</dbReference>
<dbReference type="STRING" id="1569628.A0A316UV68"/>